<dbReference type="AlphaFoldDB" id="A0A0B6B054"/>
<dbReference type="EMBL" id="CP009921">
    <property type="protein sequence ID" value="AJI25564.1"/>
    <property type="molecule type" value="Genomic_DNA"/>
</dbReference>
<dbReference type="GeneID" id="93645847"/>
<name>A0A0B6B054_PRIM2</name>
<keyword evidence="1" id="KW-0614">Plasmid</keyword>
<dbReference type="Proteomes" id="UP000031829">
    <property type="component" value="Plasmid pBMV_2"/>
</dbReference>
<dbReference type="KEGG" id="bmeg:BG04_5673"/>
<dbReference type="RefSeq" id="WP_034655918.1">
    <property type="nucleotide sequence ID" value="NZ_CP009921.1"/>
</dbReference>
<organism evidence="1 2">
    <name type="scientific">Priestia megaterium (strain ATCC 14581 / DSM 32 / CCUG 1817 / JCM 2506 / NBRC 15308 / NCIMB 9376 / NCTC 10342 / NRRL B-14308 / VKM B-512 / Ford 19)</name>
    <name type="common">Bacillus megaterium</name>
    <dbReference type="NCBI Taxonomy" id="1348623"/>
    <lineage>
        <taxon>Bacteria</taxon>
        <taxon>Bacillati</taxon>
        <taxon>Bacillota</taxon>
        <taxon>Bacilli</taxon>
        <taxon>Bacillales</taxon>
        <taxon>Bacillaceae</taxon>
        <taxon>Priestia</taxon>
    </lineage>
</organism>
<reference evidence="1 2" key="1">
    <citation type="journal article" date="2015" name="Genome Announc.">
        <title>Complete genome sequences for 35 biothreat assay-relevant bacillus species.</title>
        <authorList>
            <person name="Johnson S.L."/>
            <person name="Daligault H.E."/>
            <person name="Davenport K.W."/>
            <person name="Jaissle J."/>
            <person name="Frey K.G."/>
            <person name="Ladner J.T."/>
            <person name="Broomall S.M."/>
            <person name="Bishop-Lilly K.A."/>
            <person name="Bruce D.C."/>
            <person name="Gibbons H.S."/>
            <person name="Coyne S.R."/>
            <person name="Lo C.C."/>
            <person name="Meincke L."/>
            <person name="Munk A.C."/>
            <person name="Koroleva G.I."/>
            <person name="Rosenzweig C.N."/>
            <person name="Palacios G.F."/>
            <person name="Redden C.L."/>
            <person name="Minogue T.D."/>
            <person name="Chain P.S."/>
        </authorList>
    </citation>
    <scope>NUCLEOTIDE SEQUENCE [LARGE SCALE GENOMIC DNA]</scope>
    <source>
        <strain evidence="2">ATCC 14581 / DSM 32 / JCM 2506 / NBRC 15308 / NCIMB 9376 / NCTC 10342 / NRRL B-14308 / VKM B-512</strain>
        <plasmid evidence="1 2">pBMV_2</plasmid>
    </source>
</reference>
<protein>
    <submittedName>
        <fullName evidence="1">Uncharacterized protein</fullName>
    </submittedName>
</protein>
<proteinExistence type="predicted"/>
<sequence>MKIENRRFTEKALRHLLVGSQMDGIKFASEVSAISLIFTHYDRKEDDAFILTIETAWTVYDEVPLVYPSSEREVPTHTEEQHFKHIWDVKRQKIVDVHLGHRSPHLIISFESGSILFVNGHDTNYECWQLGDHWGGSDNEWLLVAVPGDDIAIWSPEHFE</sequence>
<dbReference type="HOGENOM" id="CLU_1648709_0_0_9"/>
<evidence type="ECO:0000313" key="1">
    <source>
        <dbReference type="EMBL" id="AJI25564.1"/>
    </source>
</evidence>
<evidence type="ECO:0000313" key="2">
    <source>
        <dbReference type="Proteomes" id="UP000031829"/>
    </source>
</evidence>
<gene>
    <name evidence="1" type="ORF">BG04_5673</name>
</gene>
<accession>A0A0B6B054</accession>
<geneLocation type="plasmid" evidence="1 2">
    <name>pBMV_2</name>
</geneLocation>